<dbReference type="AlphaFoldDB" id="A0A6A6JGZ0"/>
<dbReference type="Proteomes" id="UP000800097">
    <property type="component" value="Unassembled WGS sequence"/>
</dbReference>
<gene>
    <name evidence="1" type="ORF">EI97DRAFT_381433</name>
</gene>
<evidence type="ECO:0000313" key="1">
    <source>
        <dbReference type="EMBL" id="KAF2274489.1"/>
    </source>
</evidence>
<reference evidence="1" key="1">
    <citation type="journal article" date="2020" name="Stud. Mycol.">
        <title>101 Dothideomycetes genomes: a test case for predicting lifestyles and emergence of pathogens.</title>
        <authorList>
            <person name="Haridas S."/>
            <person name="Albert R."/>
            <person name="Binder M."/>
            <person name="Bloem J."/>
            <person name="Labutti K."/>
            <person name="Salamov A."/>
            <person name="Andreopoulos B."/>
            <person name="Baker S."/>
            <person name="Barry K."/>
            <person name="Bills G."/>
            <person name="Bluhm B."/>
            <person name="Cannon C."/>
            <person name="Castanera R."/>
            <person name="Culley D."/>
            <person name="Daum C."/>
            <person name="Ezra D."/>
            <person name="Gonzalez J."/>
            <person name="Henrissat B."/>
            <person name="Kuo A."/>
            <person name="Liang C."/>
            <person name="Lipzen A."/>
            <person name="Lutzoni F."/>
            <person name="Magnuson J."/>
            <person name="Mondo S."/>
            <person name="Nolan M."/>
            <person name="Ohm R."/>
            <person name="Pangilinan J."/>
            <person name="Park H.-J."/>
            <person name="Ramirez L."/>
            <person name="Alfaro M."/>
            <person name="Sun H."/>
            <person name="Tritt A."/>
            <person name="Yoshinaga Y."/>
            <person name="Zwiers L.-H."/>
            <person name="Turgeon B."/>
            <person name="Goodwin S."/>
            <person name="Spatafora J."/>
            <person name="Crous P."/>
            <person name="Grigoriev I."/>
        </authorList>
    </citation>
    <scope>NUCLEOTIDE SEQUENCE</scope>
    <source>
        <strain evidence="1">CBS 379.55</strain>
    </source>
</reference>
<dbReference type="EMBL" id="ML986502">
    <property type="protein sequence ID" value="KAF2274489.1"/>
    <property type="molecule type" value="Genomic_DNA"/>
</dbReference>
<organism evidence="1 2">
    <name type="scientific">Westerdykella ornata</name>
    <dbReference type="NCBI Taxonomy" id="318751"/>
    <lineage>
        <taxon>Eukaryota</taxon>
        <taxon>Fungi</taxon>
        <taxon>Dikarya</taxon>
        <taxon>Ascomycota</taxon>
        <taxon>Pezizomycotina</taxon>
        <taxon>Dothideomycetes</taxon>
        <taxon>Pleosporomycetidae</taxon>
        <taxon>Pleosporales</taxon>
        <taxon>Sporormiaceae</taxon>
        <taxon>Westerdykella</taxon>
    </lineage>
</organism>
<name>A0A6A6JGZ0_WESOR</name>
<dbReference type="RefSeq" id="XP_033652028.1">
    <property type="nucleotide sequence ID" value="XM_033795802.1"/>
</dbReference>
<sequence length="161" mass="17973">MSEAFHSLRWPVFEDISNIRVASDPDSAEPELLPFEGHPIAAEAATKIPLKEIAFSLEVLDNYEAAEFEAPDRVFVRGADGGIVTVADVVKQLSAYFIAHKEAILEAKFPFLDFDKDNLSNTRVFFDGFTFIIEPGMYSLPVELWAEGENGESANHWRHGV</sequence>
<dbReference type="GeneID" id="54548977"/>
<evidence type="ECO:0000313" key="2">
    <source>
        <dbReference type="Proteomes" id="UP000800097"/>
    </source>
</evidence>
<proteinExistence type="predicted"/>
<accession>A0A6A6JGZ0</accession>
<protein>
    <submittedName>
        <fullName evidence="1">Uncharacterized protein</fullName>
    </submittedName>
</protein>
<keyword evidence="2" id="KW-1185">Reference proteome</keyword>
<dbReference type="OrthoDB" id="3783451at2759"/>